<comment type="subcellular location">
    <subcellularLocation>
        <location evidence="1">Golgi apparatus membrane</location>
        <topology evidence="1">Single-pass type II membrane protein</topology>
    </subcellularLocation>
</comment>
<keyword evidence="4" id="KW-0812">Transmembrane</keyword>
<name>A0AAE1FFL3_PETCI</name>
<dbReference type="GO" id="GO:0000139">
    <property type="term" value="C:Golgi membrane"/>
    <property type="evidence" value="ECO:0007669"/>
    <property type="project" value="UniProtKB-SubCell"/>
</dbReference>
<organism evidence="10 11">
    <name type="scientific">Petrolisthes cinctipes</name>
    <name type="common">Flat porcelain crab</name>
    <dbReference type="NCBI Taxonomy" id="88211"/>
    <lineage>
        <taxon>Eukaryota</taxon>
        <taxon>Metazoa</taxon>
        <taxon>Ecdysozoa</taxon>
        <taxon>Arthropoda</taxon>
        <taxon>Crustacea</taxon>
        <taxon>Multicrustacea</taxon>
        <taxon>Malacostraca</taxon>
        <taxon>Eumalacostraca</taxon>
        <taxon>Eucarida</taxon>
        <taxon>Decapoda</taxon>
        <taxon>Pleocyemata</taxon>
        <taxon>Anomura</taxon>
        <taxon>Galatheoidea</taxon>
        <taxon>Porcellanidae</taxon>
        <taxon>Petrolisthes</taxon>
    </lineage>
</organism>
<keyword evidence="9" id="KW-0325">Glycoprotein</keyword>
<keyword evidence="5" id="KW-0735">Signal-anchor</keyword>
<proteinExistence type="inferred from homology"/>
<evidence type="ECO:0000256" key="1">
    <source>
        <dbReference type="ARBA" id="ARBA00004323"/>
    </source>
</evidence>
<dbReference type="InterPro" id="IPR027417">
    <property type="entry name" value="P-loop_NTPase"/>
</dbReference>
<evidence type="ECO:0000256" key="5">
    <source>
        <dbReference type="ARBA" id="ARBA00022968"/>
    </source>
</evidence>
<accession>A0AAE1FFL3</accession>
<sequence length="405" mass="46351">MREEGEVREVCAPRSNIAFLKNHKCASSAVQNILFRYAEQHNLQLALPDASNYFGGGVRPFRSEFYTGSPWSKLGVNIFAIHTKWNHDEIAKIMPNNTVYVTIIRDPTSLFTSLFSYSQFQKRTGLTFDEFIQKTPVEGKRLVGYLGFNQMAWDMGMIKEDINNITKVARMVREASDHFDLVMIAEKMEESLVLLAHLMCWPLSEVIVPKLNARSNKYHFNMSKEILNVLQEKQAPDHFIYNHFLKKFDSLVDAFGRERMAHQVSKLRKLTENLMTKCKLNKKPSVELTGINKPWSDMVEGYTVGNTTDKRCQRIAMTELAIIRDLRDRQHKEVIARFGLPNDPRLHALNIGAVPLVQLQQEEEGQQKEEGNRVDTQYIPIPAGFSKLVSISGNKTAGRVKKFGV</sequence>
<keyword evidence="3" id="KW-0808">Transferase</keyword>
<gene>
    <name evidence="10" type="ORF">Pcinc_022014</name>
</gene>
<evidence type="ECO:0000256" key="9">
    <source>
        <dbReference type="ARBA" id="ARBA00023180"/>
    </source>
</evidence>
<evidence type="ECO:0000256" key="7">
    <source>
        <dbReference type="ARBA" id="ARBA00023034"/>
    </source>
</evidence>
<keyword evidence="11" id="KW-1185">Reference proteome</keyword>
<reference evidence="10" key="1">
    <citation type="submission" date="2023-10" db="EMBL/GenBank/DDBJ databases">
        <title>Genome assemblies of two species of porcelain crab, Petrolisthes cinctipes and Petrolisthes manimaculis (Anomura: Porcellanidae).</title>
        <authorList>
            <person name="Angst P."/>
        </authorList>
    </citation>
    <scope>NUCLEOTIDE SEQUENCE</scope>
    <source>
        <strain evidence="10">PB745_01</strain>
        <tissue evidence="10">Gill</tissue>
    </source>
</reference>
<evidence type="ECO:0000256" key="2">
    <source>
        <dbReference type="ARBA" id="ARBA00008124"/>
    </source>
</evidence>
<dbReference type="PANTHER" id="PTHR14647:SF87">
    <property type="entry name" value="PUTATIVE-RELATED"/>
    <property type="match status" value="1"/>
</dbReference>
<keyword evidence="8" id="KW-0472">Membrane</keyword>
<evidence type="ECO:0008006" key="12">
    <source>
        <dbReference type="Google" id="ProtNLM"/>
    </source>
</evidence>
<dbReference type="EMBL" id="JAWQEG010002283">
    <property type="protein sequence ID" value="KAK3872941.1"/>
    <property type="molecule type" value="Genomic_DNA"/>
</dbReference>
<evidence type="ECO:0000313" key="10">
    <source>
        <dbReference type="EMBL" id="KAK3872941.1"/>
    </source>
</evidence>
<dbReference type="Proteomes" id="UP001286313">
    <property type="component" value="Unassembled WGS sequence"/>
</dbReference>
<dbReference type="SUPFAM" id="SSF52540">
    <property type="entry name" value="P-loop containing nucleoside triphosphate hydrolases"/>
    <property type="match status" value="1"/>
</dbReference>
<dbReference type="Gene3D" id="3.40.50.300">
    <property type="entry name" value="P-loop containing nucleotide triphosphate hydrolases"/>
    <property type="match status" value="1"/>
</dbReference>
<evidence type="ECO:0000313" key="11">
    <source>
        <dbReference type="Proteomes" id="UP001286313"/>
    </source>
</evidence>
<dbReference type="PANTHER" id="PTHR14647">
    <property type="entry name" value="GALACTOSE-3-O-SULFOTRANSFERASE"/>
    <property type="match status" value="1"/>
</dbReference>
<comment type="caution">
    <text evidence="10">The sequence shown here is derived from an EMBL/GenBank/DDBJ whole genome shotgun (WGS) entry which is preliminary data.</text>
</comment>
<evidence type="ECO:0000256" key="3">
    <source>
        <dbReference type="ARBA" id="ARBA00022679"/>
    </source>
</evidence>
<evidence type="ECO:0000256" key="6">
    <source>
        <dbReference type="ARBA" id="ARBA00022989"/>
    </source>
</evidence>
<evidence type="ECO:0000256" key="8">
    <source>
        <dbReference type="ARBA" id="ARBA00023136"/>
    </source>
</evidence>
<dbReference type="Pfam" id="PF06990">
    <property type="entry name" value="Gal-3-0_sulfotr"/>
    <property type="match status" value="1"/>
</dbReference>
<keyword evidence="7" id="KW-0333">Golgi apparatus</keyword>
<evidence type="ECO:0000256" key="4">
    <source>
        <dbReference type="ARBA" id="ARBA00022692"/>
    </source>
</evidence>
<protein>
    <recommendedName>
        <fullName evidence="12">Sulfotransferase</fullName>
    </recommendedName>
</protein>
<dbReference type="AlphaFoldDB" id="A0AAE1FFL3"/>
<keyword evidence="6" id="KW-1133">Transmembrane helix</keyword>
<dbReference type="GO" id="GO:0009247">
    <property type="term" value="P:glycolipid biosynthetic process"/>
    <property type="evidence" value="ECO:0007669"/>
    <property type="project" value="InterPro"/>
</dbReference>
<comment type="similarity">
    <text evidence="2">Belongs to the galactose-3-O-sulfotransferase family.</text>
</comment>
<dbReference type="InterPro" id="IPR009729">
    <property type="entry name" value="Gal-3-0_sulfotransfrase"/>
</dbReference>
<dbReference type="GO" id="GO:0001733">
    <property type="term" value="F:galactosylceramide sulfotransferase activity"/>
    <property type="evidence" value="ECO:0007669"/>
    <property type="project" value="InterPro"/>
</dbReference>